<dbReference type="Proteomes" id="UP000439903">
    <property type="component" value="Unassembled WGS sequence"/>
</dbReference>
<evidence type="ECO:0000313" key="7">
    <source>
        <dbReference type="EMBL" id="KAF0380807.1"/>
    </source>
</evidence>
<dbReference type="AlphaFoldDB" id="A0A8H3X096"/>
<evidence type="ECO:0000256" key="3">
    <source>
        <dbReference type="ARBA" id="ARBA00022777"/>
    </source>
</evidence>
<evidence type="ECO:0000256" key="1">
    <source>
        <dbReference type="ARBA" id="ARBA00022679"/>
    </source>
</evidence>
<dbReference type="InterPro" id="IPR011009">
    <property type="entry name" value="Kinase-like_dom_sf"/>
</dbReference>
<keyword evidence="2" id="KW-0547">Nucleotide-binding</keyword>
<reference evidence="7 8" key="1">
    <citation type="journal article" date="2019" name="Environ. Microbiol.">
        <title>At the nexus of three kingdoms: the genome of the mycorrhizal fungus Gigaspora margarita provides insights into plant, endobacterial and fungal interactions.</title>
        <authorList>
            <person name="Venice F."/>
            <person name="Ghignone S."/>
            <person name="Salvioli di Fossalunga A."/>
            <person name="Amselem J."/>
            <person name="Novero M."/>
            <person name="Xianan X."/>
            <person name="Sedzielewska Toro K."/>
            <person name="Morin E."/>
            <person name="Lipzen A."/>
            <person name="Grigoriev I.V."/>
            <person name="Henrissat B."/>
            <person name="Martin F.M."/>
            <person name="Bonfante P."/>
        </authorList>
    </citation>
    <scope>NUCLEOTIDE SEQUENCE [LARGE SCALE GENOMIC DNA]</scope>
    <source>
        <strain evidence="7 8">BEG34</strain>
    </source>
</reference>
<name>A0A8H3X096_GIGMA</name>
<evidence type="ECO:0000256" key="2">
    <source>
        <dbReference type="ARBA" id="ARBA00022741"/>
    </source>
</evidence>
<keyword evidence="3 7" id="KW-0418">Kinase</keyword>
<evidence type="ECO:0000259" key="6">
    <source>
        <dbReference type="PROSITE" id="PS50011"/>
    </source>
</evidence>
<evidence type="ECO:0000256" key="5">
    <source>
        <dbReference type="SAM" id="MobiDB-lite"/>
    </source>
</evidence>
<feature type="region of interest" description="Disordered" evidence="5">
    <location>
        <begin position="99"/>
        <end position="120"/>
    </location>
</feature>
<comment type="caution">
    <text evidence="7">The sequence shown here is derived from an EMBL/GenBank/DDBJ whole genome shotgun (WGS) entry which is preliminary data.</text>
</comment>
<keyword evidence="4" id="KW-0067">ATP-binding</keyword>
<sequence length="602" mass="68903">MSTPQSSALKFGACPKCSSPRFYYNWCRQCEFYAYQTLYPKWTCQNQDIDLVIKSIQANAGSIFSFIEYIPYEKFQKIKYIGKGGFSTVSEAEWIDGPRDGPPTFEHKDGAQDPQMPKWERSGPKKVTLKSLVASQNVKSQFFEELRVLSRHIPPNNTYTIPGLLRCYGITRDPKTQEFMMVFQHCSQYDLQTYLSRLPYTTLPQSQKLISQIVNGLKEIHKSGLIHKNLHSGNILIDENGDAYIGDTGLCKPVDPAKIRRASEPIKLTFRRRTNSSPIESKPMNLSNGVFGVIPYLAPETLMSGIYTKSSNIYSLGMIIWQIWSGQRPFIERPHDNELQKEIVNNNLRPIMIEDMPIEYKELISSCFDSDPLNRPSIEYIEKVLNEMICENGFNGEGGDLNEREAKLGLEIGIKGNGGIRKVLYQERQRVTPHRKAKYISRLIQILNNKTDVNEIKSSHSRNGSQSNLVTSHDSRTAVEAKRTPNDHHVNSPRTSSPPRSSYVLENTQGSVVILNSAGNRQRESSIFTLNKQSPQSPQSPQNPQSPGIYYENFRESREWLTTTNNHIQKLQSYHRISNMNKCLIPKDEDFRILIDWVYWAN</sequence>
<keyword evidence="1" id="KW-0808">Transferase</keyword>
<dbReference type="Pfam" id="PF00069">
    <property type="entry name" value="Pkinase"/>
    <property type="match status" value="1"/>
</dbReference>
<feature type="compositionally biased region" description="Basic and acidic residues" evidence="5">
    <location>
        <begin position="473"/>
        <end position="490"/>
    </location>
</feature>
<dbReference type="InterPro" id="IPR000719">
    <property type="entry name" value="Prot_kinase_dom"/>
</dbReference>
<protein>
    <submittedName>
        <fullName evidence="7">Kinase-like protein</fullName>
    </submittedName>
</protein>
<dbReference type="OrthoDB" id="544350at2759"/>
<organism evidence="7 8">
    <name type="scientific">Gigaspora margarita</name>
    <dbReference type="NCBI Taxonomy" id="4874"/>
    <lineage>
        <taxon>Eukaryota</taxon>
        <taxon>Fungi</taxon>
        <taxon>Fungi incertae sedis</taxon>
        <taxon>Mucoromycota</taxon>
        <taxon>Glomeromycotina</taxon>
        <taxon>Glomeromycetes</taxon>
        <taxon>Diversisporales</taxon>
        <taxon>Gigasporaceae</taxon>
        <taxon>Gigaspora</taxon>
    </lineage>
</organism>
<dbReference type="SUPFAM" id="SSF56112">
    <property type="entry name" value="Protein kinase-like (PK-like)"/>
    <property type="match status" value="1"/>
</dbReference>
<feature type="compositionally biased region" description="Polar residues" evidence="5">
    <location>
        <begin position="461"/>
        <end position="472"/>
    </location>
</feature>
<dbReference type="GO" id="GO:0005524">
    <property type="term" value="F:ATP binding"/>
    <property type="evidence" value="ECO:0007669"/>
    <property type="project" value="UniProtKB-KW"/>
</dbReference>
<gene>
    <name evidence="7" type="ORF">F8M41_012134</name>
</gene>
<dbReference type="GO" id="GO:0004674">
    <property type="term" value="F:protein serine/threonine kinase activity"/>
    <property type="evidence" value="ECO:0007669"/>
    <property type="project" value="TreeGrafter"/>
</dbReference>
<keyword evidence="8" id="KW-1185">Reference proteome</keyword>
<feature type="compositionally biased region" description="Low complexity" evidence="5">
    <location>
        <begin position="533"/>
        <end position="547"/>
    </location>
</feature>
<dbReference type="InterPro" id="IPR051681">
    <property type="entry name" value="Ser/Thr_Kinases-Pseudokinases"/>
</dbReference>
<dbReference type="PROSITE" id="PS50011">
    <property type="entry name" value="PROTEIN_KINASE_DOM"/>
    <property type="match status" value="1"/>
</dbReference>
<dbReference type="Gene3D" id="1.10.510.10">
    <property type="entry name" value="Transferase(Phosphotransferase) domain 1"/>
    <property type="match status" value="1"/>
</dbReference>
<feature type="region of interest" description="Disordered" evidence="5">
    <location>
        <begin position="456"/>
        <end position="503"/>
    </location>
</feature>
<proteinExistence type="predicted"/>
<evidence type="ECO:0000256" key="4">
    <source>
        <dbReference type="ARBA" id="ARBA00022840"/>
    </source>
</evidence>
<feature type="compositionally biased region" description="Low complexity" evidence="5">
    <location>
        <begin position="492"/>
        <end position="502"/>
    </location>
</feature>
<dbReference type="EMBL" id="WTPW01002474">
    <property type="protein sequence ID" value="KAF0380807.1"/>
    <property type="molecule type" value="Genomic_DNA"/>
</dbReference>
<accession>A0A8H3X096</accession>
<evidence type="ECO:0000313" key="8">
    <source>
        <dbReference type="Proteomes" id="UP000439903"/>
    </source>
</evidence>
<feature type="region of interest" description="Disordered" evidence="5">
    <location>
        <begin position="529"/>
        <end position="549"/>
    </location>
</feature>
<feature type="domain" description="Protein kinase" evidence="6">
    <location>
        <begin position="75"/>
        <end position="389"/>
    </location>
</feature>
<dbReference type="PANTHER" id="PTHR44329:SF288">
    <property type="entry name" value="MITOGEN-ACTIVATED PROTEIN KINASE KINASE KINASE 20"/>
    <property type="match status" value="1"/>
</dbReference>
<dbReference type="PANTHER" id="PTHR44329">
    <property type="entry name" value="SERINE/THREONINE-PROTEIN KINASE TNNI3K-RELATED"/>
    <property type="match status" value="1"/>
</dbReference>